<protein>
    <submittedName>
        <fullName evidence="2">Chemotaxis protein CheW</fullName>
    </submittedName>
</protein>
<proteinExistence type="predicted"/>
<dbReference type="Gene3D" id="2.40.50.180">
    <property type="entry name" value="CheA-289, Domain 4"/>
    <property type="match status" value="1"/>
</dbReference>
<dbReference type="PANTHER" id="PTHR22617:SF23">
    <property type="entry name" value="CHEMOTAXIS PROTEIN CHEW"/>
    <property type="match status" value="1"/>
</dbReference>
<dbReference type="Gene3D" id="2.30.30.40">
    <property type="entry name" value="SH3 Domains"/>
    <property type="match status" value="1"/>
</dbReference>
<dbReference type="OrthoDB" id="9790406at2"/>
<gene>
    <name evidence="2" type="ORF">PS2015_1664</name>
</gene>
<dbReference type="AlphaFoldDB" id="A0A0S2KDC1"/>
<dbReference type="CDD" id="cd00732">
    <property type="entry name" value="CheW"/>
    <property type="match status" value="1"/>
</dbReference>
<dbReference type="InterPro" id="IPR039315">
    <property type="entry name" value="CheW"/>
</dbReference>
<evidence type="ECO:0000259" key="1">
    <source>
        <dbReference type="PROSITE" id="PS50851"/>
    </source>
</evidence>
<dbReference type="GO" id="GO:0005829">
    <property type="term" value="C:cytosol"/>
    <property type="evidence" value="ECO:0007669"/>
    <property type="project" value="TreeGrafter"/>
</dbReference>
<dbReference type="InterPro" id="IPR036061">
    <property type="entry name" value="CheW-like_dom_sf"/>
</dbReference>
<keyword evidence="3" id="KW-1185">Reference proteome</keyword>
<dbReference type="PROSITE" id="PS50851">
    <property type="entry name" value="CHEW"/>
    <property type="match status" value="1"/>
</dbReference>
<dbReference type="GO" id="GO:0006935">
    <property type="term" value="P:chemotaxis"/>
    <property type="evidence" value="ECO:0007669"/>
    <property type="project" value="InterPro"/>
</dbReference>
<dbReference type="GO" id="GO:0007165">
    <property type="term" value="P:signal transduction"/>
    <property type="evidence" value="ECO:0007669"/>
    <property type="project" value="InterPro"/>
</dbReference>
<dbReference type="Proteomes" id="UP000065641">
    <property type="component" value="Chromosome"/>
</dbReference>
<dbReference type="Pfam" id="PF01584">
    <property type="entry name" value="CheW"/>
    <property type="match status" value="1"/>
</dbReference>
<dbReference type="KEGG" id="pspi:PS2015_1664"/>
<reference evidence="2 3" key="1">
    <citation type="submission" date="2015-11" db="EMBL/GenBank/DDBJ databases">
        <authorList>
            <person name="Zhang Y."/>
            <person name="Guo Z."/>
        </authorList>
    </citation>
    <scope>NUCLEOTIDE SEQUENCE [LARGE SCALE GENOMIC DNA]</scope>
    <source>
        <strain evidence="2 3">KCTC 32221</strain>
    </source>
</reference>
<dbReference type="SMART" id="SM00260">
    <property type="entry name" value="CheW"/>
    <property type="match status" value="1"/>
</dbReference>
<name>A0A0S2KDC1_9GAMM</name>
<feature type="domain" description="CheW-like" evidence="1">
    <location>
        <begin position="11"/>
        <end position="151"/>
    </location>
</feature>
<evidence type="ECO:0000313" key="2">
    <source>
        <dbReference type="EMBL" id="ALO46316.1"/>
    </source>
</evidence>
<dbReference type="RefSeq" id="WP_058021763.1">
    <property type="nucleotide sequence ID" value="NZ_CP013189.1"/>
</dbReference>
<dbReference type="InterPro" id="IPR002545">
    <property type="entry name" value="CheW-lke_dom"/>
</dbReference>
<dbReference type="SUPFAM" id="SSF50341">
    <property type="entry name" value="CheW-like"/>
    <property type="match status" value="1"/>
</dbReference>
<dbReference type="EMBL" id="CP013189">
    <property type="protein sequence ID" value="ALO46316.1"/>
    <property type="molecule type" value="Genomic_DNA"/>
</dbReference>
<dbReference type="PATRIC" id="fig|1249552.3.peg.1669"/>
<sequence>MAELKQQDDQVLQWVTFQLDNETYGVNVMAVKEVLKFQDIAPVPGAPDYVMGIINIRGTVISVINTRRRFGLPDRESDDNTRIVIIEIGRHVIGIVVDSVAEVVYLRRSEIETAPQVNKDETARFITGVCHRDDALLILVELDKLLTEEELAELDN</sequence>
<evidence type="ECO:0000313" key="3">
    <source>
        <dbReference type="Proteomes" id="UP000065641"/>
    </source>
</evidence>
<organism evidence="2 3">
    <name type="scientific">Pseudohongiella spirulinae</name>
    <dbReference type="NCBI Taxonomy" id="1249552"/>
    <lineage>
        <taxon>Bacteria</taxon>
        <taxon>Pseudomonadati</taxon>
        <taxon>Pseudomonadota</taxon>
        <taxon>Gammaproteobacteria</taxon>
        <taxon>Pseudomonadales</taxon>
        <taxon>Pseudohongiellaceae</taxon>
        <taxon>Pseudohongiella</taxon>
    </lineage>
</organism>
<dbReference type="STRING" id="1249552.PS2015_1664"/>
<accession>A0A0S2KDC1</accession>
<dbReference type="PANTHER" id="PTHR22617">
    <property type="entry name" value="CHEMOTAXIS SENSOR HISTIDINE KINASE-RELATED"/>
    <property type="match status" value="1"/>
</dbReference>